<dbReference type="Gene3D" id="3.40.390.10">
    <property type="entry name" value="Collagenase (Catalytic Domain)"/>
    <property type="match status" value="1"/>
</dbReference>
<keyword evidence="4" id="KW-0862">Zinc</keyword>
<dbReference type="Proteomes" id="UP000321409">
    <property type="component" value="Unassembled WGS sequence"/>
</dbReference>
<dbReference type="InterPro" id="IPR006026">
    <property type="entry name" value="Peptidase_Metallo"/>
</dbReference>
<gene>
    <name evidence="7" type="ORF">LDI01_08030</name>
</gene>
<evidence type="ECO:0000259" key="6">
    <source>
        <dbReference type="SMART" id="SM00235"/>
    </source>
</evidence>
<keyword evidence="5" id="KW-0482">Metalloprotease</keyword>
<feature type="domain" description="Peptidase metallopeptidase" evidence="6">
    <location>
        <begin position="76"/>
        <end position="230"/>
    </location>
</feature>
<evidence type="ECO:0000313" key="7">
    <source>
        <dbReference type="EMBL" id="GEP23210.1"/>
    </source>
</evidence>
<dbReference type="SMART" id="SM00235">
    <property type="entry name" value="ZnMc"/>
    <property type="match status" value="1"/>
</dbReference>
<evidence type="ECO:0000256" key="1">
    <source>
        <dbReference type="ARBA" id="ARBA00022670"/>
    </source>
</evidence>
<evidence type="ECO:0000313" key="8">
    <source>
        <dbReference type="Proteomes" id="UP000321409"/>
    </source>
</evidence>
<sequence length="230" mass="25594">MKWINRLIALIIVLLTLNIFIQPGSLKSIGHRVNNAIDLPTMLKVEIDKDNHHENQTQQKATQTNANATPIESIVQGRTLSNRYYYHFANGVGDRAKQAFLSAVSDYNKTGIVRLEPQTGKVDSQANQLTFYVYKKRVENGSGAVELGLGGPQIYPWIGNRNDDLNRGRAGLNAEYPQSSMQKPVALHEIGHALGLDHSTKRDSIMYPVDQGETRLSSGDLAGLKEIYHK</sequence>
<comment type="caution">
    <text evidence="7">The sequence shown here is derived from an EMBL/GenBank/DDBJ whole genome shotgun (WGS) entry which is preliminary data.</text>
</comment>
<keyword evidence="3" id="KW-0378">Hydrolase</keyword>
<proteinExistence type="predicted"/>
<evidence type="ECO:0000256" key="4">
    <source>
        <dbReference type="ARBA" id="ARBA00022833"/>
    </source>
</evidence>
<dbReference type="PANTHER" id="PTHR10201">
    <property type="entry name" value="MATRIX METALLOPROTEINASE"/>
    <property type="match status" value="1"/>
</dbReference>
<dbReference type="InterPro" id="IPR024079">
    <property type="entry name" value="MetalloPept_cat_dom_sf"/>
</dbReference>
<keyword evidence="8" id="KW-1185">Reference proteome</keyword>
<dbReference type="InterPro" id="IPR001818">
    <property type="entry name" value="Pept_M10_metallopeptidase"/>
</dbReference>
<name>A0ABQ0XB83_9LACO</name>
<dbReference type="SUPFAM" id="SSF55486">
    <property type="entry name" value="Metalloproteases ('zincins'), catalytic domain"/>
    <property type="match status" value="1"/>
</dbReference>
<evidence type="ECO:0000256" key="2">
    <source>
        <dbReference type="ARBA" id="ARBA00022723"/>
    </source>
</evidence>
<keyword evidence="2" id="KW-0479">Metal-binding</keyword>
<dbReference type="PANTHER" id="PTHR10201:SF323">
    <property type="entry name" value="MATRIX METALLOPROTEINASE-21"/>
    <property type="match status" value="1"/>
</dbReference>
<dbReference type="Pfam" id="PF00413">
    <property type="entry name" value="Peptidase_M10"/>
    <property type="match status" value="1"/>
</dbReference>
<dbReference type="RefSeq" id="WP_057864819.1">
    <property type="nucleotide sequence ID" value="NZ_BKAB01000009.1"/>
</dbReference>
<dbReference type="EMBL" id="BKAB01000009">
    <property type="protein sequence ID" value="GEP23210.1"/>
    <property type="molecule type" value="Genomic_DNA"/>
</dbReference>
<evidence type="ECO:0000256" key="3">
    <source>
        <dbReference type="ARBA" id="ARBA00022801"/>
    </source>
</evidence>
<organism evidence="7 8">
    <name type="scientific">Lentilactobacillus diolivorans</name>
    <dbReference type="NCBI Taxonomy" id="179838"/>
    <lineage>
        <taxon>Bacteria</taxon>
        <taxon>Bacillati</taxon>
        <taxon>Bacillota</taxon>
        <taxon>Bacilli</taxon>
        <taxon>Lactobacillales</taxon>
        <taxon>Lactobacillaceae</taxon>
        <taxon>Lentilactobacillus</taxon>
    </lineage>
</organism>
<evidence type="ECO:0000256" key="5">
    <source>
        <dbReference type="ARBA" id="ARBA00023049"/>
    </source>
</evidence>
<reference evidence="7 8" key="1">
    <citation type="submission" date="2019-07" db="EMBL/GenBank/DDBJ databases">
        <title>Whole genome shotgun sequence of Lactobacillus diolivorans NBRC 107869.</title>
        <authorList>
            <person name="Hosoyama A."/>
            <person name="Uohara A."/>
            <person name="Ohji S."/>
            <person name="Ichikawa N."/>
        </authorList>
    </citation>
    <scope>NUCLEOTIDE SEQUENCE [LARGE SCALE GENOMIC DNA]</scope>
    <source>
        <strain evidence="7 8">NBRC 107869</strain>
    </source>
</reference>
<keyword evidence="1" id="KW-0645">Protease</keyword>
<accession>A0ABQ0XB83</accession>
<protein>
    <recommendedName>
        <fullName evidence="6">Peptidase metallopeptidase domain-containing protein</fullName>
    </recommendedName>
</protein>